<dbReference type="Proteomes" id="UP000000305">
    <property type="component" value="Unassembled WGS sequence"/>
</dbReference>
<dbReference type="EMBL" id="GL732779">
    <property type="protein sequence ID" value="EFX64902.1"/>
    <property type="molecule type" value="Genomic_DNA"/>
</dbReference>
<gene>
    <name evidence="1" type="ORF">DAPPUDRAFT_265576</name>
</gene>
<dbReference type="HOGENOM" id="CLU_2888003_0_0_1"/>
<keyword evidence="2" id="KW-1185">Reference proteome</keyword>
<evidence type="ECO:0000313" key="1">
    <source>
        <dbReference type="EMBL" id="EFX64902.1"/>
    </source>
</evidence>
<protein>
    <submittedName>
        <fullName evidence="1">Uncharacterized protein</fullName>
    </submittedName>
</protein>
<sequence length="63" mass="7425">MLELDLHFNKFEDYIILEQFLVEEEDVVEDVVLEEMVLEKIVLEEVAMMKGGNAMLNVYMKTN</sequence>
<accession>E9HTN1</accession>
<dbReference type="KEGG" id="dpx:DAPPUDRAFT_265576"/>
<evidence type="ECO:0000313" key="2">
    <source>
        <dbReference type="Proteomes" id="UP000000305"/>
    </source>
</evidence>
<reference evidence="1 2" key="1">
    <citation type="journal article" date="2011" name="Science">
        <title>The ecoresponsive genome of Daphnia pulex.</title>
        <authorList>
            <person name="Colbourne J.K."/>
            <person name="Pfrender M.E."/>
            <person name="Gilbert D."/>
            <person name="Thomas W.K."/>
            <person name="Tucker A."/>
            <person name="Oakley T.H."/>
            <person name="Tokishita S."/>
            <person name="Aerts A."/>
            <person name="Arnold G.J."/>
            <person name="Basu M.K."/>
            <person name="Bauer D.J."/>
            <person name="Caceres C.E."/>
            <person name="Carmel L."/>
            <person name="Casola C."/>
            <person name="Choi J.H."/>
            <person name="Detter J.C."/>
            <person name="Dong Q."/>
            <person name="Dusheyko S."/>
            <person name="Eads B.D."/>
            <person name="Frohlich T."/>
            <person name="Geiler-Samerotte K.A."/>
            <person name="Gerlach D."/>
            <person name="Hatcher P."/>
            <person name="Jogdeo S."/>
            <person name="Krijgsveld J."/>
            <person name="Kriventseva E.V."/>
            <person name="Kultz D."/>
            <person name="Laforsch C."/>
            <person name="Lindquist E."/>
            <person name="Lopez J."/>
            <person name="Manak J.R."/>
            <person name="Muller J."/>
            <person name="Pangilinan J."/>
            <person name="Patwardhan R.P."/>
            <person name="Pitluck S."/>
            <person name="Pritham E.J."/>
            <person name="Rechtsteiner A."/>
            <person name="Rho M."/>
            <person name="Rogozin I.B."/>
            <person name="Sakarya O."/>
            <person name="Salamov A."/>
            <person name="Schaack S."/>
            <person name="Shapiro H."/>
            <person name="Shiga Y."/>
            <person name="Skalitzky C."/>
            <person name="Smith Z."/>
            <person name="Souvorov A."/>
            <person name="Sung W."/>
            <person name="Tang Z."/>
            <person name="Tsuchiya D."/>
            <person name="Tu H."/>
            <person name="Vos H."/>
            <person name="Wang M."/>
            <person name="Wolf Y.I."/>
            <person name="Yamagata H."/>
            <person name="Yamada T."/>
            <person name="Ye Y."/>
            <person name="Shaw J.R."/>
            <person name="Andrews J."/>
            <person name="Crease T.J."/>
            <person name="Tang H."/>
            <person name="Lucas S.M."/>
            <person name="Robertson H.M."/>
            <person name="Bork P."/>
            <person name="Koonin E.V."/>
            <person name="Zdobnov E.M."/>
            <person name="Grigoriev I.V."/>
            <person name="Lynch M."/>
            <person name="Boore J.L."/>
        </authorList>
    </citation>
    <scope>NUCLEOTIDE SEQUENCE [LARGE SCALE GENOMIC DNA]</scope>
</reference>
<dbReference type="InParanoid" id="E9HTN1"/>
<organism evidence="1 2">
    <name type="scientific">Daphnia pulex</name>
    <name type="common">Water flea</name>
    <dbReference type="NCBI Taxonomy" id="6669"/>
    <lineage>
        <taxon>Eukaryota</taxon>
        <taxon>Metazoa</taxon>
        <taxon>Ecdysozoa</taxon>
        <taxon>Arthropoda</taxon>
        <taxon>Crustacea</taxon>
        <taxon>Branchiopoda</taxon>
        <taxon>Diplostraca</taxon>
        <taxon>Cladocera</taxon>
        <taxon>Anomopoda</taxon>
        <taxon>Daphniidae</taxon>
        <taxon>Daphnia</taxon>
    </lineage>
</organism>
<name>E9HTN1_DAPPU</name>
<proteinExistence type="predicted"/>
<dbReference type="AlphaFoldDB" id="E9HTN1"/>